<protein>
    <submittedName>
        <fullName evidence="1 3">Uncharacterized protein</fullName>
    </submittedName>
</protein>
<keyword evidence="2" id="KW-1185">Reference proteome</keyword>
<dbReference type="EMBL" id="UZAK01046099">
    <property type="protein sequence ID" value="VDP74802.1"/>
    <property type="molecule type" value="Genomic_DNA"/>
</dbReference>
<proteinExistence type="predicted"/>
<dbReference type="WBParaSite" id="SCUD_0002124101-mRNA-1">
    <property type="protein sequence ID" value="SCUD_0002124101-mRNA-1"/>
    <property type="gene ID" value="SCUD_0002124101"/>
</dbReference>
<organism evidence="3">
    <name type="scientific">Schistosoma curassoni</name>
    <dbReference type="NCBI Taxonomy" id="6186"/>
    <lineage>
        <taxon>Eukaryota</taxon>
        <taxon>Metazoa</taxon>
        <taxon>Spiralia</taxon>
        <taxon>Lophotrochozoa</taxon>
        <taxon>Platyhelminthes</taxon>
        <taxon>Trematoda</taxon>
        <taxon>Digenea</taxon>
        <taxon>Strigeidida</taxon>
        <taxon>Schistosomatoidea</taxon>
        <taxon>Schistosomatidae</taxon>
        <taxon>Schistosoma</taxon>
    </lineage>
</organism>
<sequence length="53" mass="6564">MYYWILKLKELIQLLYDIKHFMIIYIKEISMELIKLNVILIRTWMSTKVNSTQ</sequence>
<dbReference type="AlphaFoldDB" id="A0A183L1N8"/>
<evidence type="ECO:0000313" key="2">
    <source>
        <dbReference type="Proteomes" id="UP000279833"/>
    </source>
</evidence>
<reference evidence="3" key="1">
    <citation type="submission" date="2016-06" db="UniProtKB">
        <authorList>
            <consortium name="WormBaseParasite"/>
        </authorList>
    </citation>
    <scope>IDENTIFICATION</scope>
</reference>
<evidence type="ECO:0000313" key="1">
    <source>
        <dbReference type="EMBL" id="VDP74802.1"/>
    </source>
</evidence>
<accession>A0A183L1N8</accession>
<name>A0A183L1N8_9TREM</name>
<reference evidence="1 2" key="2">
    <citation type="submission" date="2018-11" db="EMBL/GenBank/DDBJ databases">
        <authorList>
            <consortium name="Pathogen Informatics"/>
        </authorList>
    </citation>
    <scope>NUCLEOTIDE SEQUENCE [LARGE SCALE GENOMIC DNA]</scope>
    <source>
        <strain evidence="1">Dakar</strain>
        <strain evidence="2">Dakar, Senegal</strain>
    </source>
</reference>
<dbReference type="Proteomes" id="UP000279833">
    <property type="component" value="Unassembled WGS sequence"/>
</dbReference>
<gene>
    <name evidence="1" type="ORF">SCUD_LOCUS21238</name>
</gene>
<evidence type="ECO:0000313" key="3">
    <source>
        <dbReference type="WBParaSite" id="SCUD_0002124101-mRNA-1"/>
    </source>
</evidence>